<protein>
    <submittedName>
        <fullName evidence="1">Uncharacterized protein</fullName>
    </submittedName>
</protein>
<dbReference type="AlphaFoldDB" id="A0AAQ1SUT5"/>
<keyword evidence="2" id="KW-1185">Reference proteome</keyword>
<accession>A0AAQ1SUT5</accession>
<dbReference type="EMBL" id="OPYN01000150">
    <property type="protein sequence ID" value="SPO61527.1"/>
    <property type="molecule type" value="Genomic_DNA"/>
</dbReference>
<evidence type="ECO:0000313" key="1">
    <source>
        <dbReference type="EMBL" id="SPO61527.1"/>
    </source>
</evidence>
<reference evidence="1 2" key="1">
    <citation type="submission" date="2018-02" db="EMBL/GenBank/DDBJ databases">
        <authorList>
            <person name="Dubost A."/>
        </authorList>
    </citation>
    <scope>NUCLEOTIDE SEQUENCE [LARGE SCALE GENOMIC DNA]</scope>
    <source>
        <strain evidence="2">JV551A3</strain>
    </source>
</reference>
<organism evidence="1 2">
    <name type="scientific">Pseudomonas inefficax</name>
    <dbReference type="NCBI Taxonomy" id="2078786"/>
    <lineage>
        <taxon>Bacteria</taxon>
        <taxon>Pseudomonadati</taxon>
        <taxon>Pseudomonadota</taxon>
        <taxon>Gammaproteobacteria</taxon>
        <taxon>Pseudomonadales</taxon>
        <taxon>Pseudomonadaceae</taxon>
        <taxon>Pseudomonas</taxon>
    </lineage>
</organism>
<comment type="caution">
    <text evidence="1">The sequence shown here is derived from an EMBL/GenBank/DDBJ whole genome shotgun (WGS) entry which is preliminary data.</text>
</comment>
<dbReference type="Proteomes" id="UP000294335">
    <property type="component" value="Unassembled WGS sequence"/>
</dbReference>
<evidence type="ECO:0000313" key="2">
    <source>
        <dbReference type="Proteomes" id="UP000294335"/>
    </source>
</evidence>
<proteinExistence type="predicted"/>
<sequence length="169" mass="18986">MEAELRTGAHGDYRTLDWNTGCDVNLGTIVRQLPQVVMGRYVAIAWSDSAQYNLSAAEIELGWECVGDLVLSPLITDIAQLPTPGFDEWYIFERMPDWTKLSKFRRAIAFQPFADGVEADDFWSQIEDLQPEHALLGACPSLLLITRDEAIYERTLALCTASAFPIDGW</sequence>
<gene>
    <name evidence="1" type="ORF">JV551A3_V1_1500004</name>
</gene>
<dbReference type="RefSeq" id="WP_133978940.1">
    <property type="nucleotide sequence ID" value="NZ_OPYN01000150.1"/>
</dbReference>
<name>A0AAQ1SUT5_9PSED</name>